<dbReference type="Gene3D" id="1.10.510.10">
    <property type="entry name" value="Transferase(Phosphotransferase) domain 1"/>
    <property type="match status" value="1"/>
</dbReference>
<keyword evidence="6" id="KW-0067">ATP-binding</keyword>
<gene>
    <name evidence="10" type="ORF">QPX45_08305</name>
</gene>
<keyword evidence="8" id="KW-1133">Transmembrane helix</keyword>
<keyword evidence="8" id="KW-0812">Transmembrane</keyword>
<name>A0ABT7G3C5_9CORY</name>
<feature type="compositionally biased region" description="Polar residues" evidence="7">
    <location>
        <begin position="326"/>
        <end position="349"/>
    </location>
</feature>
<evidence type="ECO:0000313" key="10">
    <source>
        <dbReference type="EMBL" id="MDK4301237.1"/>
    </source>
</evidence>
<sequence length="467" mass="49390">MTRLEQGEVLEDRYRIDRAIARGGMSTVYRCLDLRLGRAVAAKVMDGDYLDDPISRDRFTREARAMAQLRHPNILGVYDFSSAGEHVYLITELITGGTLGELLAETGPLDPATATVMLRSVLQGLSVAHAKRLVHRDIKPHNVLIDADGGIKLADFGLVRAMNNTQKTSNQIVGTVSYISPEQVDGGRITPATDVYSAGIVLFELLTGQVPFVGETSLGRALARLHNDVPAPSDLIDGVPPLFDALVASATTRNPDERFRDAREFLDALDDVASELQLPHVAVPVPENAAAHRAAVHTPFAESPLPEATAHLPLADDEDKPAGIIPNSSASRAPNGVPNDSASSDNAQPRETLADGTVADTPGRPTPPAAMPAGFGGPVSPAAPPVAPVPPRAHNETRLEGPFADKPQPPAPPAAASPAPKEKPLSNRSTVKLLLVVLGMAVATGAVAVASWWFGSGGYGYMPQLWL</sequence>
<feature type="transmembrane region" description="Helical" evidence="8">
    <location>
        <begin position="433"/>
        <end position="454"/>
    </location>
</feature>
<evidence type="ECO:0000259" key="9">
    <source>
        <dbReference type="PROSITE" id="PS50011"/>
    </source>
</evidence>
<comment type="caution">
    <text evidence="10">The sequence shown here is derived from an EMBL/GenBank/DDBJ whole genome shotgun (WGS) entry which is preliminary data.</text>
</comment>
<keyword evidence="5 10" id="KW-0418">Kinase</keyword>
<dbReference type="PANTHER" id="PTHR43289:SF6">
    <property type="entry name" value="SERINE_THREONINE-PROTEIN KINASE NEKL-3"/>
    <property type="match status" value="1"/>
</dbReference>
<evidence type="ECO:0000313" key="11">
    <source>
        <dbReference type="Proteomes" id="UP001243856"/>
    </source>
</evidence>
<keyword evidence="11" id="KW-1185">Reference proteome</keyword>
<evidence type="ECO:0000256" key="2">
    <source>
        <dbReference type="ARBA" id="ARBA00022527"/>
    </source>
</evidence>
<keyword evidence="3" id="KW-0808">Transferase</keyword>
<organism evidence="10 11">
    <name type="scientific">Corynebacterium propinquum</name>
    <dbReference type="NCBI Taxonomy" id="43769"/>
    <lineage>
        <taxon>Bacteria</taxon>
        <taxon>Bacillati</taxon>
        <taxon>Actinomycetota</taxon>
        <taxon>Actinomycetes</taxon>
        <taxon>Mycobacteriales</taxon>
        <taxon>Corynebacteriaceae</taxon>
        <taxon>Corynebacterium</taxon>
    </lineage>
</organism>
<dbReference type="PANTHER" id="PTHR43289">
    <property type="entry name" value="MITOGEN-ACTIVATED PROTEIN KINASE KINASE KINASE 20-RELATED"/>
    <property type="match status" value="1"/>
</dbReference>
<dbReference type="EC" id="2.7.11.1" evidence="1"/>
<dbReference type="SUPFAM" id="SSF56112">
    <property type="entry name" value="Protein kinase-like (PK-like)"/>
    <property type="match status" value="1"/>
</dbReference>
<dbReference type="SMART" id="SM00220">
    <property type="entry name" value="S_TKc"/>
    <property type="match status" value="1"/>
</dbReference>
<dbReference type="InterPro" id="IPR011009">
    <property type="entry name" value="Kinase-like_dom_sf"/>
</dbReference>
<evidence type="ECO:0000256" key="8">
    <source>
        <dbReference type="SAM" id="Phobius"/>
    </source>
</evidence>
<keyword evidence="8" id="KW-0472">Membrane</keyword>
<dbReference type="Proteomes" id="UP001243856">
    <property type="component" value="Unassembled WGS sequence"/>
</dbReference>
<dbReference type="RefSeq" id="WP_018120487.1">
    <property type="nucleotide sequence ID" value="NZ_CBCRTU010000001.1"/>
</dbReference>
<dbReference type="CDD" id="cd14014">
    <property type="entry name" value="STKc_PknB_like"/>
    <property type="match status" value="1"/>
</dbReference>
<evidence type="ECO:0000256" key="7">
    <source>
        <dbReference type="SAM" id="MobiDB-lite"/>
    </source>
</evidence>
<evidence type="ECO:0000256" key="6">
    <source>
        <dbReference type="ARBA" id="ARBA00022840"/>
    </source>
</evidence>
<dbReference type="PROSITE" id="PS00108">
    <property type="entry name" value="PROTEIN_KINASE_ST"/>
    <property type="match status" value="1"/>
</dbReference>
<proteinExistence type="predicted"/>
<reference evidence="10 11" key="1">
    <citation type="submission" date="2023-05" db="EMBL/GenBank/DDBJ databases">
        <title>Metabolic capabilities are highly conserved among human nasal-associated Corynebacterium species in pangenomic analyses.</title>
        <authorList>
            <person name="Tran T.H."/>
            <person name="Roberts A.Q."/>
            <person name="Escapa I.F."/>
            <person name="Gao W."/>
            <person name="Conlan S."/>
            <person name="Kong H."/>
            <person name="Segre J.A."/>
            <person name="Kelly M.S."/>
            <person name="Lemon K.P."/>
        </authorList>
    </citation>
    <scope>NUCLEOTIDE SEQUENCE [LARGE SCALE GENOMIC DNA]</scope>
    <source>
        <strain evidence="10 11">KPL2811</strain>
    </source>
</reference>
<protein>
    <recommendedName>
        <fullName evidence="1">non-specific serine/threonine protein kinase</fullName>
        <ecNumber evidence="1">2.7.11.1</ecNumber>
    </recommendedName>
</protein>
<dbReference type="InterPro" id="IPR000719">
    <property type="entry name" value="Prot_kinase_dom"/>
</dbReference>
<evidence type="ECO:0000256" key="3">
    <source>
        <dbReference type="ARBA" id="ARBA00022679"/>
    </source>
</evidence>
<feature type="domain" description="Protein kinase" evidence="9">
    <location>
        <begin position="14"/>
        <end position="283"/>
    </location>
</feature>
<dbReference type="GO" id="GO:0016301">
    <property type="term" value="F:kinase activity"/>
    <property type="evidence" value="ECO:0007669"/>
    <property type="project" value="UniProtKB-KW"/>
</dbReference>
<dbReference type="GeneID" id="77083168"/>
<dbReference type="EMBL" id="JASNVK010000014">
    <property type="protein sequence ID" value="MDK4301237.1"/>
    <property type="molecule type" value="Genomic_DNA"/>
</dbReference>
<feature type="compositionally biased region" description="Pro residues" evidence="7">
    <location>
        <begin position="381"/>
        <end position="391"/>
    </location>
</feature>
<accession>A0ABT7G3C5</accession>
<evidence type="ECO:0000256" key="1">
    <source>
        <dbReference type="ARBA" id="ARBA00012513"/>
    </source>
</evidence>
<keyword evidence="4" id="KW-0547">Nucleotide-binding</keyword>
<dbReference type="Gene3D" id="3.30.200.20">
    <property type="entry name" value="Phosphorylase Kinase, domain 1"/>
    <property type="match status" value="1"/>
</dbReference>
<dbReference type="InterPro" id="IPR008271">
    <property type="entry name" value="Ser/Thr_kinase_AS"/>
</dbReference>
<dbReference type="Pfam" id="PF00069">
    <property type="entry name" value="Pkinase"/>
    <property type="match status" value="1"/>
</dbReference>
<dbReference type="PROSITE" id="PS50011">
    <property type="entry name" value="PROTEIN_KINASE_DOM"/>
    <property type="match status" value="1"/>
</dbReference>
<feature type="region of interest" description="Disordered" evidence="7">
    <location>
        <begin position="316"/>
        <end position="426"/>
    </location>
</feature>
<evidence type="ECO:0000256" key="4">
    <source>
        <dbReference type="ARBA" id="ARBA00022741"/>
    </source>
</evidence>
<keyword evidence="2" id="KW-0723">Serine/threonine-protein kinase</keyword>
<evidence type="ECO:0000256" key="5">
    <source>
        <dbReference type="ARBA" id="ARBA00022777"/>
    </source>
</evidence>